<organism evidence="1 2">
    <name type="scientific">Nocardia xishanensis</name>
    <dbReference type="NCBI Taxonomy" id="238964"/>
    <lineage>
        <taxon>Bacteria</taxon>
        <taxon>Bacillati</taxon>
        <taxon>Actinomycetota</taxon>
        <taxon>Actinomycetes</taxon>
        <taxon>Mycobacteriales</taxon>
        <taxon>Nocardiaceae</taxon>
        <taxon>Nocardia</taxon>
    </lineage>
</organism>
<protein>
    <recommendedName>
        <fullName evidence="3">Phage baseplate assembly protein</fullName>
    </recommendedName>
</protein>
<accession>A0ABW7WX62</accession>
<gene>
    <name evidence="1" type="ORF">ACH49W_08630</name>
</gene>
<name>A0ABW7WX62_9NOCA</name>
<comment type="caution">
    <text evidence="1">The sequence shown here is derived from an EMBL/GenBank/DDBJ whole genome shotgun (WGS) entry which is preliminary data.</text>
</comment>
<sequence>MSELLWVAVPGGRQGARASLRVLMVPRLAEGHLNDFGLGDWPSTLNDEAGFELRLRTPAGERIAQHDVRLVTRARSELWAEFFGGDAGFANEWQQKTVPAPEMSETFQVGRKAATTARTLTRTGAVKTREETQAAIKAEVAAWADATAAPASDGAEPPPPVVTDFHRTVANLREHPAVLLELGLVFELDIDVADLEPGSRLLSVRCVDPPFLRNLVTSPWTRYELTDTVFRPAPDPDSASLIRAGVLDLSSSVSLTDPTAPADPGQWAISTFDIDGAADGLRQAAHDFALNPPKQATAPPFRSSGIALIRPGRSAEFGERRGAAGRRAAASIGDAVFSADDLVLGYRVDIRREGSEWLSVCGRDAAYSVNDIPIVSGPEEGHVKPFAAVRGADGQLRADEVVLRWDGWNLAVSHPDLTGDSPGPVRNPAQPMPFTFEWEFKTPLGSLPALRFADLYQMRVRIADMAGGGLTHDELQDATVASASVSYLRHDPVLPPTLHGAASFAVGAAIDRLVIRSDHNMTVTQIHDADPDYPATESRVLRPPTAPFPLIEQHRMLDDPDLTDEETFELARRAMRSDGSGAGLPDPVANGVHAFLAKAELGLATSISDISAWSPSWPDHTQKTIRLDEEPGAKPITMVWSGNTLKVTLAKGKQATIELTSTLDGERSNHLAISDFLAGGAGGEPAIPPDSTKVGRNPVVTPPRRVVVVHAVKRPLLEPRWNLPAGTVTRNQHDTTALLEPSFALPGAAAGLDADSTGRIEIAAEWTEFADVGPQAGAGARPVTVARVHSQTIPQGAPPQLRFRHEFGDTKHRTVTYTVKAISRYRQYFKTGEPESAFEVARAQAPVDILSTARPTAPTVLGVVPAFRWRQEQVGANRIELTRSGQRLRVELARPWYETGEGEQLAVVVAPAGGPAPALRGVVSRMGRDPIFGTPATEPFPPPSFFRSAFPPALADLPELGEKVTVVPYQVDPSGDHWFADVELAVPDNRQSYNPFVRLAVARYQRDSLDGLQLSPVVVAESVPLLPDRRVTVDRNGSHLQIAVTGVSPNPLNRMEVVLERCPATAVPEQVDIVIDDPNVEPELPAWRPVPGHAVLRAQDGTIPPLPLPVAAAGRLRVRLRETENLSGPSDPQLPRELTQRNVFVGTIVLPAEWHA</sequence>
<keyword evidence="2" id="KW-1185">Reference proteome</keyword>
<evidence type="ECO:0008006" key="3">
    <source>
        <dbReference type="Google" id="ProtNLM"/>
    </source>
</evidence>
<reference evidence="1 2" key="1">
    <citation type="submission" date="2024-10" db="EMBL/GenBank/DDBJ databases">
        <title>The Natural Products Discovery Center: Release of the First 8490 Sequenced Strains for Exploring Actinobacteria Biosynthetic Diversity.</title>
        <authorList>
            <person name="Kalkreuter E."/>
            <person name="Kautsar S.A."/>
            <person name="Yang D."/>
            <person name="Bader C.D."/>
            <person name="Teijaro C.N."/>
            <person name="Fluegel L."/>
            <person name="Davis C.M."/>
            <person name="Simpson J.R."/>
            <person name="Lauterbach L."/>
            <person name="Steele A.D."/>
            <person name="Gui C."/>
            <person name="Meng S."/>
            <person name="Li G."/>
            <person name="Viehrig K."/>
            <person name="Ye F."/>
            <person name="Su P."/>
            <person name="Kiefer A.F."/>
            <person name="Nichols A."/>
            <person name="Cepeda A.J."/>
            <person name="Yan W."/>
            <person name="Fan B."/>
            <person name="Jiang Y."/>
            <person name="Adhikari A."/>
            <person name="Zheng C.-J."/>
            <person name="Schuster L."/>
            <person name="Cowan T.M."/>
            <person name="Smanski M.J."/>
            <person name="Chevrette M.G."/>
            <person name="De Carvalho L.P.S."/>
            <person name="Shen B."/>
        </authorList>
    </citation>
    <scope>NUCLEOTIDE SEQUENCE [LARGE SCALE GENOMIC DNA]</scope>
    <source>
        <strain evidence="1 2">NPDC019275</strain>
    </source>
</reference>
<evidence type="ECO:0000313" key="1">
    <source>
        <dbReference type="EMBL" id="MFI2473429.1"/>
    </source>
</evidence>
<evidence type="ECO:0000313" key="2">
    <source>
        <dbReference type="Proteomes" id="UP001611415"/>
    </source>
</evidence>
<dbReference type="RefSeq" id="WP_397092026.1">
    <property type="nucleotide sequence ID" value="NZ_JBIRYO010000004.1"/>
</dbReference>
<dbReference type="Proteomes" id="UP001611415">
    <property type="component" value="Unassembled WGS sequence"/>
</dbReference>
<proteinExistence type="predicted"/>
<dbReference type="EMBL" id="JBIRYO010000004">
    <property type="protein sequence ID" value="MFI2473429.1"/>
    <property type="molecule type" value="Genomic_DNA"/>
</dbReference>